<accession>A0ABV9GM68</accession>
<keyword evidence="10" id="KW-1185">Reference proteome</keyword>
<keyword evidence="4" id="KW-0249">Electron transport</keyword>
<evidence type="ECO:0000256" key="5">
    <source>
        <dbReference type="ARBA" id="ARBA00023004"/>
    </source>
</evidence>
<evidence type="ECO:0000256" key="3">
    <source>
        <dbReference type="ARBA" id="ARBA00022723"/>
    </source>
</evidence>
<evidence type="ECO:0000256" key="7">
    <source>
        <dbReference type="SAM" id="MobiDB-lite"/>
    </source>
</evidence>
<evidence type="ECO:0000256" key="2">
    <source>
        <dbReference type="ARBA" id="ARBA00022617"/>
    </source>
</evidence>
<dbReference type="PIRSF" id="PIRSF000025">
    <property type="entry name" value="Cytc_Bsub_c550"/>
    <property type="match status" value="1"/>
</dbReference>
<dbReference type="InterPro" id="IPR036909">
    <property type="entry name" value="Cyt_c-like_dom_sf"/>
</dbReference>
<name>A0ABV9GM68_9BACL</name>
<dbReference type="SUPFAM" id="SSF46626">
    <property type="entry name" value="Cytochrome c"/>
    <property type="match status" value="1"/>
</dbReference>
<dbReference type="InterPro" id="IPR012218">
    <property type="entry name" value="Cyt_c_BACSU-c550-type"/>
</dbReference>
<reference evidence="10" key="1">
    <citation type="journal article" date="2019" name="Int. J. Syst. Evol. Microbiol.">
        <title>The Global Catalogue of Microorganisms (GCM) 10K type strain sequencing project: providing services to taxonomists for standard genome sequencing and annotation.</title>
        <authorList>
            <consortium name="The Broad Institute Genomics Platform"/>
            <consortium name="The Broad Institute Genome Sequencing Center for Infectious Disease"/>
            <person name="Wu L."/>
            <person name="Ma J."/>
        </authorList>
    </citation>
    <scope>NUCLEOTIDE SEQUENCE [LARGE SCALE GENOMIC DNA]</scope>
    <source>
        <strain evidence="10">CGMCC 1.16306</strain>
    </source>
</reference>
<evidence type="ECO:0000256" key="1">
    <source>
        <dbReference type="ARBA" id="ARBA00022448"/>
    </source>
</evidence>
<dbReference type="InterPro" id="IPR054780">
    <property type="entry name" value="Cytochro_C550_firm"/>
</dbReference>
<dbReference type="PROSITE" id="PS51007">
    <property type="entry name" value="CYTC"/>
    <property type="match status" value="1"/>
</dbReference>
<organism evidence="9 10">
    <name type="scientific">Camelliibacillus cellulosilyticus</name>
    <dbReference type="NCBI Taxonomy" id="2174486"/>
    <lineage>
        <taxon>Bacteria</taxon>
        <taxon>Bacillati</taxon>
        <taxon>Bacillota</taxon>
        <taxon>Bacilli</taxon>
        <taxon>Bacillales</taxon>
        <taxon>Sporolactobacillaceae</taxon>
        <taxon>Camelliibacillus</taxon>
    </lineage>
</organism>
<evidence type="ECO:0000256" key="4">
    <source>
        <dbReference type="ARBA" id="ARBA00022982"/>
    </source>
</evidence>
<dbReference type="Proteomes" id="UP001596022">
    <property type="component" value="Unassembled WGS sequence"/>
</dbReference>
<dbReference type="EMBL" id="JBHSFW010000001">
    <property type="protein sequence ID" value="MFC4618018.1"/>
    <property type="molecule type" value="Genomic_DNA"/>
</dbReference>
<dbReference type="PANTHER" id="PTHR37823:SF2">
    <property type="entry name" value="CYTOCHROME C-550"/>
    <property type="match status" value="1"/>
</dbReference>
<dbReference type="NCBIfam" id="NF045773">
    <property type="entry name" value="cytochro_C550"/>
    <property type="match status" value="1"/>
</dbReference>
<dbReference type="RefSeq" id="WP_376845027.1">
    <property type="nucleotide sequence ID" value="NZ_JBHSFW010000001.1"/>
</dbReference>
<feature type="domain" description="Cytochrome c" evidence="8">
    <location>
        <begin position="49"/>
        <end position="122"/>
    </location>
</feature>
<dbReference type="Pfam" id="PF13442">
    <property type="entry name" value="Cytochrome_CBB3"/>
    <property type="match status" value="1"/>
</dbReference>
<dbReference type="PANTHER" id="PTHR37823">
    <property type="entry name" value="CYTOCHROME C-553-LIKE"/>
    <property type="match status" value="1"/>
</dbReference>
<feature type="region of interest" description="Disordered" evidence="7">
    <location>
        <begin position="30"/>
        <end position="55"/>
    </location>
</feature>
<evidence type="ECO:0000313" key="9">
    <source>
        <dbReference type="EMBL" id="MFC4618018.1"/>
    </source>
</evidence>
<protein>
    <submittedName>
        <fullName evidence="9">Cytochrome c550</fullName>
    </submittedName>
</protein>
<comment type="caution">
    <text evidence="9">The sequence shown here is derived from an EMBL/GenBank/DDBJ whole genome shotgun (WGS) entry which is preliminary data.</text>
</comment>
<evidence type="ECO:0000256" key="6">
    <source>
        <dbReference type="PROSITE-ProRule" id="PRU00433"/>
    </source>
</evidence>
<keyword evidence="3 6" id="KW-0479">Metal-binding</keyword>
<dbReference type="InterPro" id="IPR051811">
    <property type="entry name" value="Cytochrome_c550/c551-like"/>
</dbReference>
<dbReference type="InterPro" id="IPR009056">
    <property type="entry name" value="Cyt_c-like_dom"/>
</dbReference>
<sequence length="122" mass="12985">MKRNPLIPFAIIAVLGIVLMISMSGWGSHAAHERAAKEKGASTQQKANASSQSPEDIFKQNCATCHGQNLEGGMGPNLKTIGSKWSKDKILNQIKNGGGSMPGGIIQGQEADKVAEWLSKKK</sequence>
<keyword evidence="2 6" id="KW-0349">Heme</keyword>
<keyword evidence="5 6" id="KW-0408">Iron</keyword>
<keyword evidence="1" id="KW-0813">Transport</keyword>
<feature type="compositionally biased region" description="Basic and acidic residues" evidence="7">
    <location>
        <begin position="30"/>
        <end position="40"/>
    </location>
</feature>
<evidence type="ECO:0000313" key="10">
    <source>
        <dbReference type="Proteomes" id="UP001596022"/>
    </source>
</evidence>
<gene>
    <name evidence="9" type="primary">cccA</name>
    <name evidence="9" type="ORF">ACFO4N_04660</name>
</gene>
<feature type="compositionally biased region" description="Polar residues" evidence="7">
    <location>
        <begin position="41"/>
        <end position="54"/>
    </location>
</feature>
<evidence type="ECO:0000259" key="8">
    <source>
        <dbReference type="PROSITE" id="PS51007"/>
    </source>
</evidence>
<dbReference type="Gene3D" id="1.10.760.10">
    <property type="entry name" value="Cytochrome c-like domain"/>
    <property type="match status" value="1"/>
</dbReference>
<proteinExistence type="predicted"/>